<name>A0AB33K0R9_9ACTN</name>
<gene>
    <name evidence="1" type="ORF">KCMC57_34770</name>
</gene>
<organism evidence="1">
    <name type="scientific">Kitasatospora sp. CMC57</name>
    <dbReference type="NCBI Taxonomy" id="3231513"/>
    <lineage>
        <taxon>Bacteria</taxon>
        <taxon>Bacillati</taxon>
        <taxon>Actinomycetota</taxon>
        <taxon>Actinomycetes</taxon>
        <taxon>Kitasatosporales</taxon>
        <taxon>Streptomycetaceae</taxon>
        <taxon>Kitasatospora</taxon>
    </lineage>
</organism>
<protein>
    <submittedName>
        <fullName evidence="1">Uncharacterized protein</fullName>
    </submittedName>
</protein>
<sequence>MLPEQVTRAVMASEMLAITAWAERHRWTVHVDPDSQTLTAQTNHPAMAEVTPVIFHAELTGYPAVPPAWTCRDDQGGTPRNAFPLAGTGAGLPGSVFHPLPVICAPWNRLAYKEHDGPHQDWGGPTQWKTAAPASTRAHTLADMLNTLRAHLAVSPGMTT</sequence>
<evidence type="ECO:0000313" key="1">
    <source>
        <dbReference type="EMBL" id="BFP47109.1"/>
    </source>
</evidence>
<accession>A0AB33K0R9</accession>
<proteinExistence type="predicted"/>
<reference evidence="1" key="1">
    <citation type="submission" date="2024-07" db="EMBL/GenBank/DDBJ databases">
        <title>Complete genome sequences of cellulolytic bacteria, Kitasatospora sp. CMC57 and Streptomyces sp. CMC78, isolated from Japanese agricultural soil.</title>
        <authorList>
            <person name="Hashimoto T."/>
            <person name="Ito M."/>
            <person name="Iwamoto M."/>
            <person name="Fukahori D."/>
            <person name="Shoda T."/>
            <person name="Sakoda M."/>
            <person name="Morohoshi T."/>
            <person name="Mitsuboshi M."/>
            <person name="Nishizawa T."/>
        </authorList>
    </citation>
    <scope>NUCLEOTIDE SEQUENCE</scope>
    <source>
        <strain evidence="1">CMC57</strain>
    </source>
</reference>
<dbReference type="RefSeq" id="WP_407989494.1">
    <property type="nucleotide sequence ID" value="NZ_AP035881.2"/>
</dbReference>
<dbReference type="EMBL" id="AP035881">
    <property type="protein sequence ID" value="BFP47109.1"/>
    <property type="molecule type" value="Genomic_DNA"/>
</dbReference>
<dbReference type="AlphaFoldDB" id="A0AB33K0R9"/>